<evidence type="ECO:0000313" key="3">
    <source>
        <dbReference type="Proteomes" id="UP001228049"/>
    </source>
</evidence>
<protein>
    <submittedName>
        <fullName evidence="2">Suppressor of cytokine signaling 5</fullName>
    </submittedName>
</protein>
<dbReference type="EMBL" id="JASDAP010000003">
    <property type="protein sequence ID" value="KAK1905406.1"/>
    <property type="molecule type" value="Genomic_DNA"/>
</dbReference>
<accession>A0AAD9FLB6</accession>
<sequence>MKKVGNMWSNLKSRCQTLFHNNSSGPSESRVEADGVHCVVELGGSSGEAEASGSSSPSRSLLPVPMVTAGRRHHNCVSDIPQIVEITIDKDSEDVRGGSGGVPLPEETHIPVMHHGGARKNTRVPPKPRALWRRTGGPGACGGAGAAGTGAMESAPSRR</sequence>
<evidence type="ECO:0000313" key="2">
    <source>
        <dbReference type="EMBL" id="KAK1905406.1"/>
    </source>
</evidence>
<reference evidence="2" key="1">
    <citation type="submission" date="2023-04" db="EMBL/GenBank/DDBJ databases">
        <title>Chromosome-level genome of Chaenocephalus aceratus.</title>
        <authorList>
            <person name="Park H."/>
        </authorList>
    </citation>
    <scope>NUCLEOTIDE SEQUENCE</scope>
    <source>
        <strain evidence="2">DE</strain>
        <tissue evidence="2">Muscle</tissue>
    </source>
</reference>
<dbReference type="Proteomes" id="UP001228049">
    <property type="component" value="Unassembled WGS sequence"/>
</dbReference>
<comment type="caution">
    <text evidence="2">The sequence shown here is derived from an EMBL/GenBank/DDBJ whole genome shotgun (WGS) entry which is preliminary data.</text>
</comment>
<evidence type="ECO:0000256" key="1">
    <source>
        <dbReference type="SAM" id="MobiDB-lite"/>
    </source>
</evidence>
<keyword evidence="3" id="KW-1185">Reference proteome</keyword>
<name>A0AAD9FLB6_DISEL</name>
<gene>
    <name evidence="2" type="ORF">KUDE01_012588</name>
</gene>
<dbReference type="AlphaFoldDB" id="A0AAD9FLB6"/>
<feature type="region of interest" description="Disordered" evidence="1">
    <location>
        <begin position="89"/>
        <end position="159"/>
    </location>
</feature>
<organism evidence="2 3">
    <name type="scientific">Dissostichus eleginoides</name>
    <name type="common">Patagonian toothfish</name>
    <name type="synonym">Dissostichus amissus</name>
    <dbReference type="NCBI Taxonomy" id="100907"/>
    <lineage>
        <taxon>Eukaryota</taxon>
        <taxon>Metazoa</taxon>
        <taxon>Chordata</taxon>
        <taxon>Craniata</taxon>
        <taxon>Vertebrata</taxon>
        <taxon>Euteleostomi</taxon>
        <taxon>Actinopterygii</taxon>
        <taxon>Neopterygii</taxon>
        <taxon>Teleostei</taxon>
        <taxon>Neoteleostei</taxon>
        <taxon>Acanthomorphata</taxon>
        <taxon>Eupercaria</taxon>
        <taxon>Perciformes</taxon>
        <taxon>Notothenioidei</taxon>
        <taxon>Nototheniidae</taxon>
        <taxon>Dissostichus</taxon>
    </lineage>
</organism>
<proteinExistence type="predicted"/>
<feature type="compositionally biased region" description="Gly residues" evidence="1">
    <location>
        <begin position="136"/>
        <end position="148"/>
    </location>
</feature>